<evidence type="ECO:0000256" key="1">
    <source>
        <dbReference type="ARBA" id="ARBA00004651"/>
    </source>
</evidence>
<keyword evidence="4 6" id="KW-0472">Membrane</keyword>
<keyword evidence="2 6" id="KW-0812">Transmembrane</keyword>
<dbReference type="EMBL" id="BAAAZA010000037">
    <property type="protein sequence ID" value="GAA3897147.1"/>
    <property type="molecule type" value="Genomic_DNA"/>
</dbReference>
<feature type="region of interest" description="Disordered" evidence="5">
    <location>
        <begin position="1"/>
        <end position="27"/>
    </location>
</feature>
<dbReference type="InterPro" id="IPR020846">
    <property type="entry name" value="MFS_dom"/>
</dbReference>
<dbReference type="Proteomes" id="UP001501563">
    <property type="component" value="Unassembled WGS sequence"/>
</dbReference>
<dbReference type="InterPro" id="IPR036259">
    <property type="entry name" value="MFS_trans_sf"/>
</dbReference>
<gene>
    <name evidence="8" type="ORF">GCM10022207_76900</name>
</gene>
<name>A0ABP7L8Y7_9ACTN</name>
<feature type="domain" description="Major facilitator superfamily (MFS) profile" evidence="7">
    <location>
        <begin position="38"/>
        <end position="425"/>
    </location>
</feature>
<feature type="transmembrane region" description="Helical" evidence="6">
    <location>
        <begin position="168"/>
        <end position="190"/>
    </location>
</feature>
<proteinExistence type="predicted"/>
<feature type="transmembrane region" description="Helical" evidence="6">
    <location>
        <begin position="330"/>
        <end position="352"/>
    </location>
</feature>
<dbReference type="InterPro" id="IPR011701">
    <property type="entry name" value="MFS"/>
</dbReference>
<feature type="transmembrane region" description="Helical" evidence="6">
    <location>
        <begin position="74"/>
        <end position="94"/>
    </location>
</feature>
<evidence type="ECO:0000256" key="5">
    <source>
        <dbReference type="SAM" id="MobiDB-lite"/>
    </source>
</evidence>
<dbReference type="PROSITE" id="PS50850">
    <property type="entry name" value="MFS"/>
    <property type="match status" value="1"/>
</dbReference>
<dbReference type="RefSeq" id="WP_345553660.1">
    <property type="nucleotide sequence ID" value="NZ_BAAAZA010000037.1"/>
</dbReference>
<reference evidence="9" key="1">
    <citation type="journal article" date="2019" name="Int. J. Syst. Evol. Microbiol.">
        <title>The Global Catalogue of Microorganisms (GCM) 10K type strain sequencing project: providing services to taxonomists for standard genome sequencing and annotation.</title>
        <authorList>
            <consortium name="The Broad Institute Genomics Platform"/>
            <consortium name="The Broad Institute Genome Sequencing Center for Infectious Disease"/>
            <person name="Wu L."/>
            <person name="Ma J."/>
        </authorList>
    </citation>
    <scope>NUCLEOTIDE SEQUENCE [LARGE SCALE GENOMIC DNA]</scope>
    <source>
        <strain evidence="9">JCM 16578</strain>
    </source>
</reference>
<evidence type="ECO:0000256" key="6">
    <source>
        <dbReference type="SAM" id="Phobius"/>
    </source>
</evidence>
<sequence length="434" mass="44276">MGPAFRPDRAVGSDDVDAGTRPEETPAVRGRAGLRTGFLLGAGVIALALNLRPAIVAASPILDTIRQDTGMTATAAGLLTTLPLLCFGLIAPLAPGLGRRLGMEPALLWTMAAVCCGSALRLTPSTVALMAGTVVVGAGVAVANVLLPGVIKRDFPDRIGLMTGLYSMSLYAGAALAAGLTVPIGTALGLHWRPELAMWGLPALVALVLWAPQSRRRSRPSAAQAAAAQHPVRGMWSHPIAWLVTGYMGMQSLSYYAAAAYLPSMLTNAGMSAGTAGWMLSFSSLVGVAGAFASPVLARHVRPGLLAGTGTVVTGAGFAGLAAAPTGLPYLWMVLLGLGQGAAISLAMLFVVLRSPDARHTAQLSSMAQFVGYLLAAAGPLVLGAVHQSTGGWTVPLIILIVLLVPQAALGLGASVDRHAAPRRSTDEGRGVVS</sequence>
<dbReference type="PANTHER" id="PTHR23523:SF2">
    <property type="entry name" value="2-NITROIMIDAZOLE TRANSPORTER"/>
    <property type="match status" value="1"/>
</dbReference>
<feature type="transmembrane region" description="Helical" evidence="6">
    <location>
        <begin position="240"/>
        <end position="258"/>
    </location>
</feature>
<feature type="transmembrane region" description="Helical" evidence="6">
    <location>
        <begin position="106"/>
        <end position="122"/>
    </location>
</feature>
<evidence type="ECO:0000256" key="4">
    <source>
        <dbReference type="ARBA" id="ARBA00023136"/>
    </source>
</evidence>
<evidence type="ECO:0000256" key="3">
    <source>
        <dbReference type="ARBA" id="ARBA00022989"/>
    </source>
</evidence>
<dbReference type="Pfam" id="PF07690">
    <property type="entry name" value="MFS_1"/>
    <property type="match status" value="1"/>
</dbReference>
<feature type="transmembrane region" description="Helical" evidence="6">
    <location>
        <begin position="278"/>
        <end position="298"/>
    </location>
</feature>
<feature type="transmembrane region" description="Helical" evidence="6">
    <location>
        <begin position="128"/>
        <end position="147"/>
    </location>
</feature>
<feature type="transmembrane region" description="Helical" evidence="6">
    <location>
        <begin position="364"/>
        <end position="387"/>
    </location>
</feature>
<evidence type="ECO:0000313" key="9">
    <source>
        <dbReference type="Proteomes" id="UP001501563"/>
    </source>
</evidence>
<comment type="caution">
    <text evidence="8">The sequence shown here is derived from an EMBL/GenBank/DDBJ whole genome shotgun (WGS) entry which is preliminary data.</text>
</comment>
<evidence type="ECO:0000259" key="7">
    <source>
        <dbReference type="PROSITE" id="PS50850"/>
    </source>
</evidence>
<feature type="transmembrane region" description="Helical" evidence="6">
    <location>
        <begin position="38"/>
        <end position="62"/>
    </location>
</feature>
<dbReference type="SUPFAM" id="SSF103473">
    <property type="entry name" value="MFS general substrate transporter"/>
    <property type="match status" value="1"/>
</dbReference>
<dbReference type="PANTHER" id="PTHR23523">
    <property type="match status" value="1"/>
</dbReference>
<evidence type="ECO:0000313" key="8">
    <source>
        <dbReference type="EMBL" id="GAA3897147.1"/>
    </source>
</evidence>
<dbReference type="Gene3D" id="1.20.1250.20">
    <property type="entry name" value="MFS general substrate transporter like domains"/>
    <property type="match status" value="1"/>
</dbReference>
<keyword evidence="9" id="KW-1185">Reference proteome</keyword>
<feature type="compositionally biased region" description="Basic and acidic residues" evidence="5">
    <location>
        <begin position="1"/>
        <end position="26"/>
    </location>
</feature>
<feature type="transmembrane region" description="Helical" evidence="6">
    <location>
        <begin position="196"/>
        <end position="212"/>
    </location>
</feature>
<dbReference type="InterPro" id="IPR052524">
    <property type="entry name" value="MFS_Cyanate_Porter"/>
</dbReference>
<accession>A0ABP7L8Y7</accession>
<feature type="transmembrane region" description="Helical" evidence="6">
    <location>
        <begin position="393"/>
        <end position="414"/>
    </location>
</feature>
<comment type="subcellular location">
    <subcellularLocation>
        <location evidence="1">Cell membrane</location>
        <topology evidence="1">Multi-pass membrane protein</topology>
    </subcellularLocation>
</comment>
<protein>
    <submittedName>
        <fullName evidence="8">MFS transporter</fullName>
    </submittedName>
</protein>
<dbReference type="CDD" id="cd17339">
    <property type="entry name" value="MFS_NIMT_CynX_like"/>
    <property type="match status" value="1"/>
</dbReference>
<evidence type="ECO:0000256" key="2">
    <source>
        <dbReference type="ARBA" id="ARBA00022692"/>
    </source>
</evidence>
<keyword evidence="3 6" id="KW-1133">Transmembrane helix</keyword>
<organism evidence="8 9">
    <name type="scientific">Streptomyces lannensis</name>
    <dbReference type="NCBI Taxonomy" id="766498"/>
    <lineage>
        <taxon>Bacteria</taxon>
        <taxon>Bacillati</taxon>
        <taxon>Actinomycetota</taxon>
        <taxon>Actinomycetes</taxon>
        <taxon>Kitasatosporales</taxon>
        <taxon>Streptomycetaceae</taxon>
        <taxon>Streptomyces</taxon>
    </lineage>
</organism>
<feature type="transmembrane region" description="Helical" evidence="6">
    <location>
        <begin position="305"/>
        <end position="324"/>
    </location>
</feature>